<organism evidence="5 6">
    <name type="scientific">Pogona vitticeps</name>
    <name type="common">central bearded dragon</name>
    <dbReference type="NCBI Taxonomy" id="103695"/>
    <lineage>
        <taxon>Eukaryota</taxon>
        <taxon>Metazoa</taxon>
        <taxon>Chordata</taxon>
        <taxon>Craniata</taxon>
        <taxon>Vertebrata</taxon>
        <taxon>Euteleostomi</taxon>
        <taxon>Lepidosauria</taxon>
        <taxon>Squamata</taxon>
        <taxon>Bifurcata</taxon>
        <taxon>Unidentata</taxon>
        <taxon>Episquamata</taxon>
        <taxon>Toxicofera</taxon>
        <taxon>Iguania</taxon>
        <taxon>Acrodonta</taxon>
        <taxon>Agamidae</taxon>
        <taxon>Amphibolurinae</taxon>
        <taxon>Pogona</taxon>
    </lineage>
</organism>
<evidence type="ECO:0000256" key="2">
    <source>
        <dbReference type="SAM" id="Phobius"/>
    </source>
</evidence>
<dbReference type="InterPro" id="IPR003961">
    <property type="entry name" value="FN3_dom"/>
</dbReference>
<dbReference type="CTD" id="3588"/>
<dbReference type="RefSeq" id="XP_020651868.2">
    <property type="nucleotide sequence ID" value="XM_020796209.2"/>
</dbReference>
<dbReference type="GO" id="GO:0005886">
    <property type="term" value="C:plasma membrane"/>
    <property type="evidence" value="ECO:0007669"/>
    <property type="project" value="TreeGrafter"/>
</dbReference>
<dbReference type="PANTHER" id="PTHR20859:SF50">
    <property type="entry name" value="INTERLEUKIN-10 RECEPTOR SUBUNIT BETA"/>
    <property type="match status" value="1"/>
</dbReference>
<keyword evidence="3" id="KW-0732">Signal</keyword>
<protein>
    <submittedName>
        <fullName evidence="6">Interleukin-10 receptor subunit beta</fullName>
    </submittedName>
</protein>
<feature type="transmembrane region" description="Helical" evidence="2">
    <location>
        <begin position="230"/>
        <end position="251"/>
    </location>
</feature>
<evidence type="ECO:0000313" key="6">
    <source>
        <dbReference type="RefSeq" id="XP_020651868.2"/>
    </source>
</evidence>
<feature type="chain" id="PRO_5045507016" evidence="3">
    <location>
        <begin position="22"/>
        <end position="340"/>
    </location>
</feature>
<dbReference type="GeneID" id="110080373"/>
<evidence type="ECO:0000313" key="5">
    <source>
        <dbReference type="Proteomes" id="UP001652642"/>
    </source>
</evidence>
<evidence type="ECO:0000259" key="4">
    <source>
        <dbReference type="PROSITE" id="PS50853"/>
    </source>
</evidence>
<sequence length="340" mass="39461">MARGAWHCLLCCGVFLWAAYGIVPEPQNLRVHSDMLESILQWDPPNFHKENVTYRVQHRKDYDNTFTDLCNRTEVTECNVSRIQIYGSSFLRVRTEFQNNTSNWVCITFTPLADTKISPPDIQVEASQPSVLSVQLTDPYFIHNGARYSIKVFYSTVAYRIHIWKKDYSDKQGRKLNTSFTFETISGLEPGTTYCLKAQAFIEEFNKSGEWSEPFCIRTSNASYAGINPVLLILILPLVLILFSCCCFMIFRIYRRIKYVFFPSYSLPQHFKEFLNKPSYSSQFLTSQIQGEDYTYEKITILSEELKNGGKESEEQLNNAKQQLKISQEETYNLKTIQTI</sequence>
<dbReference type="KEGG" id="pvt:110080373"/>
<dbReference type="GO" id="GO:0004920">
    <property type="term" value="F:interleukin-10 receptor activity"/>
    <property type="evidence" value="ECO:0007669"/>
    <property type="project" value="TreeGrafter"/>
</dbReference>
<dbReference type="InterPro" id="IPR050650">
    <property type="entry name" value="Type-II_Cytokine-TF_Rcpt"/>
</dbReference>
<dbReference type="AlphaFoldDB" id="A0A6J0TW93"/>
<dbReference type="OrthoDB" id="8724082at2759"/>
<keyword evidence="2" id="KW-0472">Membrane</keyword>
<dbReference type="CDD" id="cd00063">
    <property type="entry name" value="FN3"/>
    <property type="match status" value="1"/>
</dbReference>
<feature type="domain" description="Fibronectin type-III" evidence="4">
    <location>
        <begin position="118"/>
        <end position="222"/>
    </location>
</feature>
<gene>
    <name evidence="6" type="primary">IL10RB</name>
</gene>
<dbReference type="PROSITE" id="PS50853">
    <property type="entry name" value="FN3"/>
    <property type="match status" value="1"/>
</dbReference>
<keyword evidence="2" id="KW-0812">Transmembrane</keyword>
<proteinExistence type="predicted"/>
<dbReference type="Proteomes" id="UP001652642">
    <property type="component" value="Chromosome 3"/>
</dbReference>
<dbReference type="Gene3D" id="2.60.40.10">
    <property type="entry name" value="Immunoglobulins"/>
    <property type="match status" value="2"/>
</dbReference>
<keyword evidence="6" id="KW-0675">Receptor</keyword>
<keyword evidence="2" id="KW-1133">Transmembrane helix</keyword>
<keyword evidence="1" id="KW-0175">Coiled coil</keyword>
<reference evidence="6" key="1">
    <citation type="submission" date="2025-08" db="UniProtKB">
        <authorList>
            <consortium name="RefSeq"/>
        </authorList>
    </citation>
    <scope>IDENTIFICATION</scope>
</reference>
<dbReference type="InterPro" id="IPR015373">
    <property type="entry name" value="Interferon/interleukin_rcp_dom"/>
</dbReference>
<keyword evidence="5" id="KW-1185">Reference proteome</keyword>
<dbReference type="InParanoid" id="A0A6J0TW93"/>
<accession>A0A6J0TW93</accession>
<name>A0A6J0TW93_9SAUR</name>
<evidence type="ECO:0000256" key="1">
    <source>
        <dbReference type="SAM" id="Coils"/>
    </source>
</evidence>
<dbReference type="InterPro" id="IPR013783">
    <property type="entry name" value="Ig-like_fold"/>
</dbReference>
<dbReference type="InterPro" id="IPR036116">
    <property type="entry name" value="FN3_sf"/>
</dbReference>
<dbReference type="SUPFAM" id="SSF49265">
    <property type="entry name" value="Fibronectin type III"/>
    <property type="match status" value="2"/>
</dbReference>
<evidence type="ECO:0000256" key="3">
    <source>
        <dbReference type="SAM" id="SignalP"/>
    </source>
</evidence>
<dbReference type="Pfam" id="PF01108">
    <property type="entry name" value="Tissue_fac"/>
    <property type="match status" value="1"/>
</dbReference>
<feature type="signal peptide" evidence="3">
    <location>
        <begin position="1"/>
        <end position="21"/>
    </location>
</feature>
<dbReference type="PANTHER" id="PTHR20859">
    <property type="entry name" value="INTERFERON/INTERLEUKIN RECEPTOR"/>
    <property type="match status" value="1"/>
</dbReference>
<feature type="coiled-coil region" evidence="1">
    <location>
        <begin position="303"/>
        <end position="330"/>
    </location>
</feature>
<dbReference type="Pfam" id="PF09294">
    <property type="entry name" value="Interfer-bind"/>
    <property type="match status" value="1"/>
</dbReference>